<dbReference type="InterPro" id="IPR007730">
    <property type="entry name" value="SPOR-like_dom"/>
</dbReference>
<dbReference type="InterPro" id="IPR036680">
    <property type="entry name" value="SPOR-like_sf"/>
</dbReference>
<dbReference type="EMBL" id="LT629740">
    <property type="protein sequence ID" value="SDS03630.1"/>
    <property type="molecule type" value="Genomic_DNA"/>
</dbReference>
<proteinExistence type="predicted"/>
<feature type="domain" description="SPOR" evidence="2">
    <location>
        <begin position="65"/>
        <end position="143"/>
    </location>
</feature>
<keyword evidence="1" id="KW-0732">Signal</keyword>
<dbReference type="RefSeq" id="WP_091368497.1">
    <property type="nucleotide sequence ID" value="NZ_LT629740.1"/>
</dbReference>
<evidence type="ECO:0000259" key="2">
    <source>
        <dbReference type="PROSITE" id="PS51724"/>
    </source>
</evidence>
<dbReference type="GO" id="GO:0042834">
    <property type="term" value="F:peptidoglycan binding"/>
    <property type="evidence" value="ECO:0007669"/>
    <property type="project" value="InterPro"/>
</dbReference>
<organism evidence="3 4">
    <name type="scientific">Mucilaginibacter mallensis</name>
    <dbReference type="NCBI Taxonomy" id="652787"/>
    <lineage>
        <taxon>Bacteria</taxon>
        <taxon>Pseudomonadati</taxon>
        <taxon>Bacteroidota</taxon>
        <taxon>Sphingobacteriia</taxon>
        <taxon>Sphingobacteriales</taxon>
        <taxon>Sphingobacteriaceae</taxon>
        <taxon>Mucilaginibacter</taxon>
    </lineage>
</organism>
<evidence type="ECO:0000313" key="3">
    <source>
        <dbReference type="EMBL" id="SDS03630.1"/>
    </source>
</evidence>
<protein>
    <submittedName>
        <fullName evidence="3">Sporulation related domain-containing protein</fullName>
    </submittedName>
</protein>
<dbReference type="SUPFAM" id="SSF110997">
    <property type="entry name" value="Sporulation related repeat"/>
    <property type="match status" value="1"/>
</dbReference>
<feature type="signal peptide" evidence="1">
    <location>
        <begin position="1"/>
        <end position="33"/>
    </location>
</feature>
<sequence length="151" mass="16789">MKDGSSFYKTIAAAPVRCCVLFGLMLLPSLLFAQEKGKVEVVKDPKVDSLVQDYVVGDKGKNIAPASSDGYRIQIFSGSDRQAAYDAQAKLKAKYPDLATYLSYRAPNFKVRVGDYRSRLEAEKVMQDLKPLFGGLFITQEKINLPKLDTE</sequence>
<dbReference type="Proteomes" id="UP000199679">
    <property type="component" value="Chromosome I"/>
</dbReference>
<keyword evidence="4" id="KW-1185">Reference proteome</keyword>
<dbReference type="AlphaFoldDB" id="A0A1H1NXV0"/>
<reference evidence="3 4" key="1">
    <citation type="submission" date="2016-10" db="EMBL/GenBank/DDBJ databases">
        <authorList>
            <person name="de Groot N.N."/>
        </authorList>
    </citation>
    <scope>NUCLEOTIDE SEQUENCE [LARGE SCALE GENOMIC DNA]</scope>
    <source>
        <strain evidence="3 4">MP1X4</strain>
    </source>
</reference>
<dbReference type="OrthoDB" id="2473397at2"/>
<dbReference type="Pfam" id="PF05036">
    <property type="entry name" value="SPOR"/>
    <property type="match status" value="1"/>
</dbReference>
<name>A0A1H1NXV0_MUCMA</name>
<dbReference type="STRING" id="652787.SAMN05216490_0418"/>
<evidence type="ECO:0000256" key="1">
    <source>
        <dbReference type="SAM" id="SignalP"/>
    </source>
</evidence>
<feature type="chain" id="PRO_5009255978" evidence="1">
    <location>
        <begin position="34"/>
        <end position="151"/>
    </location>
</feature>
<evidence type="ECO:0000313" key="4">
    <source>
        <dbReference type="Proteomes" id="UP000199679"/>
    </source>
</evidence>
<dbReference type="Gene3D" id="3.30.70.1070">
    <property type="entry name" value="Sporulation related repeat"/>
    <property type="match status" value="1"/>
</dbReference>
<gene>
    <name evidence="3" type="ORF">SAMN05216490_0418</name>
</gene>
<dbReference type="PROSITE" id="PS51724">
    <property type="entry name" value="SPOR"/>
    <property type="match status" value="1"/>
</dbReference>
<accession>A0A1H1NXV0</accession>